<sequence length="313" mass="34721">MPAFLNNLFLTVVVFPSLAFASVTEYQTELERASWNFDGDKFQCRLIHDVSDFGQFILSQNAGGPLTLQLNSDWLPSTGIEASFRLLQPQWQSADEQADRRFGARWQSGHATMVQTAEGFLQSLELGWNWQAQLSDGQGQQWWVNSANVHGQPASLAMRRCRKQLLPMSYEQVRRLQLSYPSGSVEADGQMARYIDAAAQYTLADPRITKVLVDGHTDDEGDSLSNLVLSRTRADEIAARLVAAGVPADKLEIRGHGERFPLASNGSRNGRATNRRVTIRLVMNNDGTPISTDDELDLNATLPKSLNGQVTVK</sequence>
<dbReference type="OrthoDB" id="6905929at2"/>
<evidence type="ECO:0000256" key="2">
    <source>
        <dbReference type="SAM" id="SignalP"/>
    </source>
</evidence>
<protein>
    <submittedName>
        <fullName evidence="4">OmpA family protein</fullName>
    </submittedName>
</protein>
<dbReference type="PANTHER" id="PTHR30329">
    <property type="entry name" value="STATOR ELEMENT OF FLAGELLAR MOTOR COMPLEX"/>
    <property type="match status" value="1"/>
</dbReference>
<dbReference type="Pfam" id="PF00691">
    <property type="entry name" value="OmpA"/>
    <property type="match status" value="1"/>
</dbReference>
<keyword evidence="5" id="KW-1185">Reference proteome</keyword>
<dbReference type="InterPro" id="IPR006665">
    <property type="entry name" value="OmpA-like"/>
</dbReference>
<dbReference type="PANTHER" id="PTHR30329:SF17">
    <property type="entry name" value="LIPOPROTEIN YFIB-RELATED"/>
    <property type="match status" value="1"/>
</dbReference>
<dbReference type="GO" id="GO:0016020">
    <property type="term" value="C:membrane"/>
    <property type="evidence" value="ECO:0007669"/>
    <property type="project" value="UniProtKB-UniRule"/>
</dbReference>
<evidence type="ECO:0000313" key="5">
    <source>
        <dbReference type="Proteomes" id="UP000199527"/>
    </source>
</evidence>
<feature type="domain" description="OmpA-like" evidence="3">
    <location>
        <begin position="168"/>
        <end position="285"/>
    </location>
</feature>
<dbReference type="InterPro" id="IPR036737">
    <property type="entry name" value="OmpA-like_sf"/>
</dbReference>
<accession>A0A1G8ZW76</accession>
<dbReference type="RefSeq" id="WP_090367889.1">
    <property type="nucleotide sequence ID" value="NZ_FNEM01000021.1"/>
</dbReference>
<dbReference type="SUPFAM" id="SSF103088">
    <property type="entry name" value="OmpA-like"/>
    <property type="match status" value="1"/>
</dbReference>
<dbReference type="InterPro" id="IPR050330">
    <property type="entry name" value="Bact_OuterMem_StrucFunc"/>
</dbReference>
<feature type="signal peptide" evidence="2">
    <location>
        <begin position="1"/>
        <end position="21"/>
    </location>
</feature>
<dbReference type="PROSITE" id="PS51123">
    <property type="entry name" value="OMPA_2"/>
    <property type="match status" value="1"/>
</dbReference>
<proteinExistence type="predicted"/>
<dbReference type="PRINTS" id="PR01023">
    <property type="entry name" value="NAFLGMOTY"/>
</dbReference>
<organism evidence="4 5">
    <name type="scientific">Ferrimonas sediminum</name>
    <dbReference type="NCBI Taxonomy" id="718193"/>
    <lineage>
        <taxon>Bacteria</taxon>
        <taxon>Pseudomonadati</taxon>
        <taxon>Pseudomonadota</taxon>
        <taxon>Gammaproteobacteria</taxon>
        <taxon>Alteromonadales</taxon>
        <taxon>Ferrimonadaceae</taxon>
        <taxon>Ferrimonas</taxon>
    </lineage>
</organism>
<gene>
    <name evidence="4" type="ORF">SAMN04488540_12124</name>
</gene>
<evidence type="ECO:0000256" key="1">
    <source>
        <dbReference type="PROSITE-ProRule" id="PRU00473"/>
    </source>
</evidence>
<evidence type="ECO:0000313" key="4">
    <source>
        <dbReference type="EMBL" id="SDK19241.1"/>
    </source>
</evidence>
<dbReference type="Pfam" id="PF18393">
    <property type="entry name" value="MotY_N"/>
    <property type="match status" value="1"/>
</dbReference>
<feature type="chain" id="PRO_5011730155" evidence="2">
    <location>
        <begin position="22"/>
        <end position="313"/>
    </location>
</feature>
<keyword evidence="2" id="KW-0732">Signal</keyword>
<dbReference type="Gene3D" id="2.60.40.2540">
    <property type="match status" value="1"/>
</dbReference>
<evidence type="ECO:0000259" key="3">
    <source>
        <dbReference type="PROSITE" id="PS51123"/>
    </source>
</evidence>
<dbReference type="InterPro" id="IPR041544">
    <property type="entry name" value="MotY_N"/>
</dbReference>
<keyword evidence="1" id="KW-0472">Membrane</keyword>
<dbReference type="AlphaFoldDB" id="A0A1G8ZW76"/>
<reference evidence="5" key="1">
    <citation type="submission" date="2016-10" db="EMBL/GenBank/DDBJ databases">
        <authorList>
            <person name="Varghese N."/>
            <person name="Submissions S."/>
        </authorList>
    </citation>
    <scope>NUCLEOTIDE SEQUENCE [LARGE SCALE GENOMIC DNA]</scope>
    <source>
        <strain evidence="5">DSM 23317</strain>
    </source>
</reference>
<dbReference type="EMBL" id="FNEM01000021">
    <property type="protein sequence ID" value="SDK19241.1"/>
    <property type="molecule type" value="Genomic_DNA"/>
</dbReference>
<dbReference type="Proteomes" id="UP000199527">
    <property type="component" value="Unassembled WGS sequence"/>
</dbReference>
<dbReference type="Gene3D" id="3.30.1330.60">
    <property type="entry name" value="OmpA-like domain"/>
    <property type="match status" value="1"/>
</dbReference>
<dbReference type="CDD" id="cd07185">
    <property type="entry name" value="OmpA_C-like"/>
    <property type="match status" value="1"/>
</dbReference>
<name>A0A1G8ZW76_9GAMM</name>